<dbReference type="Pfam" id="PF21694">
    <property type="entry name" value="DNA_pol3_delta_C"/>
    <property type="match status" value="1"/>
</dbReference>
<dbReference type="GO" id="GO:0003677">
    <property type="term" value="F:DNA binding"/>
    <property type="evidence" value="ECO:0007669"/>
    <property type="project" value="InterPro"/>
</dbReference>
<proteinExistence type="inferred from homology"/>
<dbReference type="EMBL" id="MLQR01000004">
    <property type="protein sequence ID" value="OIJ16675.1"/>
    <property type="molecule type" value="Genomic_DNA"/>
</dbReference>
<dbReference type="AlphaFoldDB" id="A0A1S2LYZ6"/>
<dbReference type="RefSeq" id="WP_071308659.1">
    <property type="nucleotide sequence ID" value="NZ_MLQR01000004.1"/>
</dbReference>
<evidence type="ECO:0000256" key="2">
    <source>
        <dbReference type="ARBA" id="ARBA00017703"/>
    </source>
</evidence>
<gene>
    <name evidence="11" type="ORF">BKP37_05435</name>
</gene>
<evidence type="ECO:0000313" key="11">
    <source>
        <dbReference type="EMBL" id="OIJ16675.1"/>
    </source>
</evidence>
<reference evidence="11 12" key="1">
    <citation type="submission" date="2016-10" db="EMBL/GenBank/DDBJ databases">
        <title>Draft genome sequences of four alkaliphilic bacteria belonging to the Anaerobacillus genus.</title>
        <authorList>
            <person name="Bassil N.M."/>
            <person name="Lloyd J.R."/>
        </authorList>
    </citation>
    <scope>NUCLEOTIDE SEQUENCE [LARGE SCALE GENOMIC DNA]</scope>
    <source>
        <strain evidence="11 12">DSM 18345</strain>
    </source>
</reference>
<dbReference type="Pfam" id="PF06144">
    <property type="entry name" value="DNA_pol3_delta"/>
    <property type="match status" value="1"/>
</dbReference>
<dbReference type="EC" id="2.7.7.7" evidence="1"/>
<organism evidence="11 12">
    <name type="scientific">Anaerobacillus alkalilacustris</name>
    <dbReference type="NCBI Taxonomy" id="393763"/>
    <lineage>
        <taxon>Bacteria</taxon>
        <taxon>Bacillati</taxon>
        <taxon>Bacillota</taxon>
        <taxon>Bacilli</taxon>
        <taxon>Bacillales</taxon>
        <taxon>Bacillaceae</taxon>
        <taxon>Anaerobacillus</taxon>
    </lineage>
</organism>
<dbReference type="PANTHER" id="PTHR34388:SF1">
    <property type="entry name" value="DNA POLYMERASE III SUBUNIT DELTA"/>
    <property type="match status" value="1"/>
</dbReference>
<dbReference type="InterPro" id="IPR008921">
    <property type="entry name" value="DNA_pol3_clamp-load_cplx_C"/>
</dbReference>
<dbReference type="SUPFAM" id="SSF48019">
    <property type="entry name" value="post-AAA+ oligomerization domain-like"/>
    <property type="match status" value="1"/>
</dbReference>
<feature type="domain" description="DNA polymerase III delta N-terminal" evidence="9">
    <location>
        <begin position="19"/>
        <end position="142"/>
    </location>
</feature>
<dbReference type="SUPFAM" id="SSF52540">
    <property type="entry name" value="P-loop containing nucleoside triphosphate hydrolases"/>
    <property type="match status" value="1"/>
</dbReference>
<protein>
    <recommendedName>
        <fullName evidence="2">DNA polymerase III subunit delta</fullName>
        <ecNumber evidence="1">2.7.7.7</ecNumber>
    </recommendedName>
</protein>
<accession>A0A1S2LYZ6</accession>
<dbReference type="InterPro" id="IPR048466">
    <property type="entry name" value="DNA_pol3_delta-like_C"/>
</dbReference>
<dbReference type="InterPro" id="IPR027417">
    <property type="entry name" value="P-loop_NTPase"/>
</dbReference>
<keyword evidence="3" id="KW-0808">Transferase</keyword>
<comment type="caution">
    <text evidence="11">The sequence shown here is derived from an EMBL/GenBank/DDBJ whole genome shotgun (WGS) entry which is preliminary data.</text>
</comment>
<sequence length="340" mass="39178">MSFLQVQKKIKSGNFSPIYLLYGTEVFLIEEIIHSIINKVLTEDEYDFNLSTYELKETPISLAIEEALTIPFMGSYRVVIVKDPQFLTGKDQTKVEHDLKAFESYILNPVPETIFVVVAPYEKLDERKKIVKLLKKEAEVVAALPFNEQEMDKWLENRVKKYEVAISVPAKELLTQLLGNRLVMIAREIEKLSLFVGRGGTIDETTVQQLVSKTVEQDVFTLVDHVVHRRKQEALQVFYELIKQKEEPIKILSLLARQFRILYQVKELSKRGYSQQNIAGTLKLHPYVVKLANQQGKLFSEKQLLKFIDELAETDYKIKTGKIEKQLALELFIIQAVSGV</sequence>
<dbReference type="InterPro" id="IPR010372">
    <property type="entry name" value="DNA_pol3_delta_N"/>
</dbReference>
<dbReference type="Gene3D" id="1.10.8.60">
    <property type="match status" value="1"/>
</dbReference>
<name>A0A1S2LYZ6_9BACI</name>
<feature type="domain" description="DNA polymerase III delta subunit-like C-terminal" evidence="10">
    <location>
        <begin position="216"/>
        <end position="335"/>
    </location>
</feature>
<dbReference type="OrthoDB" id="9775929at2"/>
<evidence type="ECO:0000256" key="4">
    <source>
        <dbReference type="ARBA" id="ARBA00022695"/>
    </source>
</evidence>
<evidence type="ECO:0000256" key="3">
    <source>
        <dbReference type="ARBA" id="ARBA00022679"/>
    </source>
</evidence>
<keyword evidence="12" id="KW-1185">Reference proteome</keyword>
<comment type="similarity">
    <text evidence="7">Belongs to the DNA polymerase HolA subunit family.</text>
</comment>
<evidence type="ECO:0000256" key="5">
    <source>
        <dbReference type="ARBA" id="ARBA00022705"/>
    </source>
</evidence>
<dbReference type="Proteomes" id="UP000179524">
    <property type="component" value="Unassembled WGS sequence"/>
</dbReference>
<dbReference type="GO" id="GO:0006261">
    <property type="term" value="P:DNA-templated DNA replication"/>
    <property type="evidence" value="ECO:0007669"/>
    <property type="project" value="TreeGrafter"/>
</dbReference>
<dbReference type="GO" id="GO:0003887">
    <property type="term" value="F:DNA-directed DNA polymerase activity"/>
    <property type="evidence" value="ECO:0007669"/>
    <property type="project" value="UniProtKB-KW"/>
</dbReference>
<keyword evidence="4" id="KW-0548">Nucleotidyltransferase</keyword>
<evidence type="ECO:0000256" key="7">
    <source>
        <dbReference type="ARBA" id="ARBA00034754"/>
    </source>
</evidence>
<evidence type="ECO:0000256" key="8">
    <source>
        <dbReference type="ARBA" id="ARBA00049244"/>
    </source>
</evidence>
<evidence type="ECO:0000313" key="12">
    <source>
        <dbReference type="Proteomes" id="UP000179524"/>
    </source>
</evidence>
<dbReference type="PANTHER" id="PTHR34388">
    <property type="entry name" value="DNA POLYMERASE III SUBUNIT DELTA"/>
    <property type="match status" value="1"/>
</dbReference>
<evidence type="ECO:0000259" key="10">
    <source>
        <dbReference type="Pfam" id="PF21694"/>
    </source>
</evidence>
<dbReference type="GO" id="GO:0009360">
    <property type="term" value="C:DNA polymerase III complex"/>
    <property type="evidence" value="ECO:0007669"/>
    <property type="project" value="InterPro"/>
</dbReference>
<evidence type="ECO:0000256" key="1">
    <source>
        <dbReference type="ARBA" id="ARBA00012417"/>
    </source>
</evidence>
<dbReference type="InterPro" id="IPR005790">
    <property type="entry name" value="DNA_polIII_delta"/>
</dbReference>
<evidence type="ECO:0000259" key="9">
    <source>
        <dbReference type="Pfam" id="PF06144"/>
    </source>
</evidence>
<evidence type="ECO:0000256" key="6">
    <source>
        <dbReference type="ARBA" id="ARBA00022932"/>
    </source>
</evidence>
<dbReference type="NCBIfam" id="TIGR01128">
    <property type="entry name" value="holA"/>
    <property type="match status" value="1"/>
</dbReference>
<dbReference type="Gene3D" id="1.20.272.10">
    <property type="match status" value="1"/>
</dbReference>
<keyword evidence="6" id="KW-0239">DNA-directed DNA polymerase</keyword>
<dbReference type="Gene3D" id="3.40.50.300">
    <property type="entry name" value="P-loop containing nucleotide triphosphate hydrolases"/>
    <property type="match status" value="1"/>
</dbReference>
<keyword evidence="5" id="KW-0235">DNA replication</keyword>
<comment type="catalytic activity">
    <reaction evidence="8">
        <text>DNA(n) + a 2'-deoxyribonucleoside 5'-triphosphate = DNA(n+1) + diphosphate</text>
        <dbReference type="Rhea" id="RHEA:22508"/>
        <dbReference type="Rhea" id="RHEA-COMP:17339"/>
        <dbReference type="Rhea" id="RHEA-COMP:17340"/>
        <dbReference type="ChEBI" id="CHEBI:33019"/>
        <dbReference type="ChEBI" id="CHEBI:61560"/>
        <dbReference type="ChEBI" id="CHEBI:173112"/>
        <dbReference type="EC" id="2.7.7.7"/>
    </reaction>
</comment>